<keyword evidence="2" id="KW-0560">Oxidoreductase</keyword>
<dbReference type="InterPro" id="IPR007138">
    <property type="entry name" value="ABM_dom"/>
</dbReference>
<dbReference type="PROSITE" id="PS51725">
    <property type="entry name" value="ABM"/>
    <property type="match status" value="1"/>
</dbReference>
<dbReference type="EMBL" id="JAKIKT010000007">
    <property type="protein sequence ID" value="MCL2915481.1"/>
    <property type="molecule type" value="Genomic_DNA"/>
</dbReference>
<reference evidence="2 3" key="1">
    <citation type="submission" date="2022-01" db="EMBL/GenBank/DDBJ databases">
        <title>Whole genome-based taxonomy of the Shewanellaceae.</title>
        <authorList>
            <person name="Martin-Rodriguez A.J."/>
        </authorList>
    </citation>
    <scope>NUCLEOTIDE SEQUENCE [LARGE SCALE GENOMIC DNA]</scope>
    <source>
        <strain evidence="2 3">DSM 21332</strain>
    </source>
</reference>
<dbReference type="InterPro" id="IPR050744">
    <property type="entry name" value="AI-2_Isomerase_LsrG"/>
</dbReference>
<dbReference type="InterPro" id="IPR011008">
    <property type="entry name" value="Dimeric_a/b-barrel"/>
</dbReference>
<sequence>MKVLISGVIRISPHQREEALRQAYPYIQDALKEPGCIAYQWSADVNESDLIYVYEEWESQHHLQYHFSAPSYLSMLAHLGNYEITETRVYKYLCSQKQPVYDLDDRPTAYFSNGQ</sequence>
<proteinExistence type="predicted"/>
<dbReference type="Pfam" id="PF03992">
    <property type="entry name" value="ABM"/>
    <property type="match status" value="1"/>
</dbReference>
<dbReference type="RefSeq" id="WP_249250061.1">
    <property type="nucleotide sequence ID" value="NZ_JAKIKT010000007.1"/>
</dbReference>
<name>A0ABT0NCE5_9GAMM</name>
<evidence type="ECO:0000313" key="3">
    <source>
        <dbReference type="Proteomes" id="UP001202831"/>
    </source>
</evidence>
<dbReference type="Gene3D" id="3.30.70.100">
    <property type="match status" value="1"/>
</dbReference>
<dbReference type="PANTHER" id="PTHR33336:SF15">
    <property type="entry name" value="ABM DOMAIN-CONTAINING PROTEIN"/>
    <property type="match status" value="1"/>
</dbReference>
<protein>
    <submittedName>
        <fullName evidence="2">Antibiotic biosynthesis monooxygenase</fullName>
    </submittedName>
</protein>
<dbReference type="Proteomes" id="UP001202831">
    <property type="component" value="Unassembled WGS sequence"/>
</dbReference>
<gene>
    <name evidence="2" type="ORF">L2725_17140</name>
</gene>
<keyword evidence="3" id="KW-1185">Reference proteome</keyword>
<dbReference type="GO" id="GO:0004497">
    <property type="term" value="F:monooxygenase activity"/>
    <property type="evidence" value="ECO:0007669"/>
    <property type="project" value="UniProtKB-KW"/>
</dbReference>
<keyword evidence="2" id="KW-0503">Monooxygenase</keyword>
<organism evidence="2 3">
    <name type="scientific">Shewanella corallii</name>
    <dbReference type="NCBI Taxonomy" id="560080"/>
    <lineage>
        <taxon>Bacteria</taxon>
        <taxon>Pseudomonadati</taxon>
        <taxon>Pseudomonadota</taxon>
        <taxon>Gammaproteobacteria</taxon>
        <taxon>Alteromonadales</taxon>
        <taxon>Shewanellaceae</taxon>
        <taxon>Shewanella</taxon>
    </lineage>
</organism>
<dbReference type="PANTHER" id="PTHR33336">
    <property type="entry name" value="QUINOL MONOOXYGENASE YGIN-RELATED"/>
    <property type="match status" value="1"/>
</dbReference>
<comment type="caution">
    <text evidence="2">The sequence shown here is derived from an EMBL/GenBank/DDBJ whole genome shotgun (WGS) entry which is preliminary data.</text>
</comment>
<dbReference type="SUPFAM" id="SSF54909">
    <property type="entry name" value="Dimeric alpha+beta barrel"/>
    <property type="match status" value="1"/>
</dbReference>
<accession>A0ABT0NCE5</accession>
<feature type="domain" description="ABM" evidence="1">
    <location>
        <begin position="3"/>
        <end position="93"/>
    </location>
</feature>
<evidence type="ECO:0000259" key="1">
    <source>
        <dbReference type="PROSITE" id="PS51725"/>
    </source>
</evidence>
<evidence type="ECO:0000313" key="2">
    <source>
        <dbReference type="EMBL" id="MCL2915481.1"/>
    </source>
</evidence>